<keyword evidence="6 7" id="KW-0472">Membrane</keyword>
<dbReference type="PANTHER" id="PTHR43791:SF47">
    <property type="entry name" value="MAJOR FACILITATOR SUPERFAMILY (MFS) PROFILE DOMAIN-CONTAINING PROTEIN-RELATED"/>
    <property type="match status" value="1"/>
</dbReference>
<dbReference type="GO" id="GO:0016020">
    <property type="term" value="C:membrane"/>
    <property type="evidence" value="ECO:0007669"/>
    <property type="project" value="UniProtKB-SubCell"/>
</dbReference>
<dbReference type="Gene3D" id="1.20.1250.20">
    <property type="entry name" value="MFS general substrate transporter like domains"/>
    <property type="match status" value="2"/>
</dbReference>
<evidence type="ECO:0000313" key="10">
    <source>
        <dbReference type="Proteomes" id="UP001194746"/>
    </source>
</evidence>
<evidence type="ECO:0000256" key="4">
    <source>
        <dbReference type="ARBA" id="ARBA00022692"/>
    </source>
</evidence>
<reference evidence="9" key="1">
    <citation type="journal article" date="2019" name="Beilstein J. Org. Chem.">
        <title>Nanangenines: drimane sesquiterpenoids as the dominant metabolite cohort of a novel Australian fungus, Aspergillus nanangensis.</title>
        <authorList>
            <person name="Lacey H.J."/>
            <person name="Gilchrist C.L.M."/>
            <person name="Crombie A."/>
            <person name="Kalaitzis J.A."/>
            <person name="Vuong D."/>
            <person name="Rutledge P.J."/>
            <person name="Turner P."/>
            <person name="Pitt J.I."/>
            <person name="Lacey E."/>
            <person name="Chooi Y.H."/>
            <person name="Piggott A.M."/>
        </authorList>
    </citation>
    <scope>NUCLEOTIDE SEQUENCE</scope>
    <source>
        <strain evidence="9">MST-FP2251</strain>
    </source>
</reference>
<evidence type="ECO:0000259" key="8">
    <source>
        <dbReference type="Pfam" id="PF01370"/>
    </source>
</evidence>
<dbReference type="SUPFAM" id="SSF51735">
    <property type="entry name" value="NAD(P)-binding Rossmann-fold domains"/>
    <property type="match status" value="1"/>
</dbReference>
<reference evidence="9" key="2">
    <citation type="submission" date="2020-02" db="EMBL/GenBank/DDBJ databases">
        <authorList>
            <person name="Gilchrist C.L.M."/>
            <person name="Chooi Y.-H."/>
        </authorList>
    </citation>
    <scope>NUCLEOTIDE SEQUENCE</scope>
    <source>
        <strain evidence="9">MST-FP2251</strain>
    </source>
</reference>
<dbReference type="InterPro" id="IPR036259">
    <property type="entry name" value="MFS_trans_sf"/>
</dbReference>
<evidence type="ECO:0000256" key="2">
    <source>
        <dbReference type="ARBA" id="ARBA00008335"/>
    </source>
</evidence>
<feature type="transmembrane region" description="Helical" evidence="7">
    <location>
        <begin position="590"/>
        <end position="615"/>
    </location>
</feature>
<dbReference type="SUPFAM" id="SSF103473">
    <property type="entry name" value="MFS general substrate transporter"/>
    <property type="match status" value="1"/>
</dbReference>
<evidence type="ECO:0000256" key="5">
    <source>
        <dbReference type="ARBA" id="ARBA00022989"/>
    </source>
</evidence>
<dbReference type="InterPro" id="IPR036291">
    <property type="entry name" value="NAD(P)-bd_dom_sf"/>
</dbReference>
<dbReference type="Pfam" id="PF07690">
    <property type="entry name" value="MFS_1"/>
    <property type="match status" value="1"/>
</dbReference>
<gene>
    <name evidence="9" type="ORF">FE257_010797</name>
</gene>
<feature type="transmembrane region" description="Helical" evidence="7">
    <location>
        <begin position="393"/>
        <end position="411"/>
    </location>
</feature>
<sequence length="792" mass="87172">MSKGLIFITGASGFIGSATALEALKAGYRLRVCLRRPADYLRTLFSKYSQQVEYVFILDLTDESAFRDKLDGVDFVLHLASPLPHGTNKETYFTPAVKGTTALLKAATKVPSIKKVVVTSSMAALVPLAGIPDGGVIHENNDWDFSVDENGTFEDPANPSATPMVLYMASKLLANTATWDFWKASKPHYALVTLHPAFVYGHNLMQTSADGIQGGSNGALWGFIMGGYPVGFLTGVHVRDVAEAHIRTLNPKIADGSKYLLAGKGITVPEIAQFIQKRYPDVGAVVTEDSNGVLDPVDTTKAETELGMNWRSFESMVQEVVDQQLSFRKGSQILSDGNMKIESKEPEKGEEFIEDIDATIAEQRIVTRNDSLDVEEFSPDEQRRIIHKVDRRLSLVLLVFFIPYVLVQLPANAIAQKISPRNFSCALAFSWGFLMVGAAFVDKWWNLLIIRALLGAFESSLFAALLPLLSSWYTRYDVHKRFSIGYFISCLIAALGPVLACGFMQMDGLRGLAGWRWIFLMEGVLNFAAAIVGWLLLVEYPLGSHKCWGFLTEKEEAYIIRHIDADRADATEQTSFNIRDFLRPAKDWKVFTYPTMFLLATCVSYSIAFFLPIILEKKLHYGVTAAQGLSTPPYVAAGLWMYLTAWFGDKYHLRGPIVISNCLLSITGLALLGWVASPGVQYFGVILVTAGANATIPTDLAWQANNIRGRWTRAFCNALLLMGGGIGGIVGSLVFRSQDAPTYRPGIAASIVASLITMVIAIALMLRMHRLNKMAAAGAIVLEDLPGFRYTL</sequence>
<evidence type="ECO:0000256" key="1">
    <source>
        <dbReference type="ARBA" id="ARBA00004141"/>
    </source>
</evidence>
<comment type="similarity">
    <text evidence="2">Belongs to the major facilitator superfamily.</text>
</comment>
<feature type="transmembrane region" description="Helical" evidence="7">
    <location>
        <begin position="714"/>
        <end position="735"/>
    </location>
</feature>
<feature type="transmembrane region" description="Helical" evidence="7">
    <location>
        <begin position="423"/>
        <end position="441"/>
    </location>
</feature>
<dbReference type="AlphaFoldDB" id="A0AAD4GY79"/>
<keyword evidence="5 7" id="KW-1133">Transmembrane helix</keyword>
<feature type="transmembrane region" description="Helical" evidence="7">
    <location>
        <begin position="655"/>
        <end position="676"/>
    </location>
</feature>
<dbReference type="GO" id="GO:0022857">
    <property type="term" value="F:transmembrane transporter activity"/>
    <property type="evidence" value="ECO:0007669"/>
    <property type="project" value="InterPro"/>
</dbReference>
<feature type="domain" description="NAD-dependent epimerase/dehydratase" evidence="8">
    <location>
        <begin position="6"/>
        <end position="250"/>
    </location>
</feature>
<dbReference type="PANTHER" id="PTHR43791">
    <property type="entry name" value="PERMEASE-RELATED"/>
    <property type="match status" value="1"/>
</dbReference>
<dbReference type="Proteomes" id="UP001194746">
    <property type="component" value="Unassembled WGS sequence"/>
</dbReference>
<dbReference type="InterPro" id="IPR001509">
    <property type="entry name" value="Epimerase_deHydtase"/>
</dbReference>
<evidence type="ECO:0000313" key="9">
    <source>
        <dbReference type="EMBL" id="KAF9893485.1"/>
    </source>
</evidence>
<keyword evidence="10" id="KW-1185">Reference proteome</keyword>
<dbReference type="Pfam" id="PF01370">
    <property type="entry name" value="Epimerase"/>
    <property type="match status" value="1"/>
</dbReference>
<evidence type="ECO:0000256" key="3">
    <source>
        <dbReference type="ARBA" id="ARBA00022448"/>
    </source>
</evidence>
<comment type="subcellular location">
    <subcellularLocation>
        <location evidence="1">Membrane</location>
        <topology evidence="1">Multi-pass membrane protein</topology>
    </subcellularLocation>
</comment>
<dbReference type="EMBL" id="VCAU01000007">
    <property type="protein sequence ID" value="KAF9893485.1"/>
    <property type="molecule type" value="Genomic_DNA"/>
</dbReference>
<organism evidence="9 10">
    <name type="scientific">Aspergillus nanangensis</name>
    <dbReference type="NCBI Taxonomy" id="2582783"/>
    <lineage>
        <taxon>Eukaryota</taxon>
        <taxon>Fungi</taxon>
        <taxon>Dikarya</taxon>
        <taxon>Ascomycota</taxon>
        <taxon>Pezizomycotina</taxon>
        <taxon>Eurotiomycetes</taxon>
        <taxon>Eurotiomycetidae</taxon>
        <taxon>Eurotiales</taxon>
        <taxon>Aspergillaceae</taxon>
        <taxon>Aspergillus</taxon>
        <taxon>Aspergillus subgen. Circumdati</taxon>
    </lineage>
</organism>
<comment type="caution">
    <text evidence="9">The sequence shown here is derived from an EMBL/GenBank/DDBJ whole genome shotgun (WGS) entry which is preliminary data.</text>
</comment>
<keyword evidence="3" id="KW-0813">Transport</keyword>
<keyword evidence="4 7" id="KW-0812">Transmembrane</keyword>
<dbReference type="InterPro" id="IPR011701">
    <property type="entry name" value="MFS"/>
</dbReference>
<feature type="transmembrane region" description="Helical" evidence="7">
    <location>
        <begin position="682"/>
        <end position="702"/>
    </location>
</feature>
<dbReference type="Gene3D" id="3.40.50.720">
    <property type="entry name" value="NAD(P)-binding Rossmann-like Domain"/>
    <property type="match status" value="1"/>
</dbReference>
<proteinExistence type="inferred from homology"/>
<accession>A0AAD4GY79</accession>
<dbReference type="FunFam" id="1.20.1250.20:FF:000013">
    <property type="entry name" value="MFS general substrate transporter"/>
    <property type="match status" value="1"/>
</dbReference>
<feature type="transmembrane region" description="Helical" evidence="7">
    <location>
        <begin position="621"/>
        <end position="643"/>
    </location>
</feature>
<evidence type="ECO:0000256" key="7">
    <source>
        <dbReference type="SAM" id="Phobius"/>
    </source>
</evidence>
<feature type="transmembrane region" description="Helical" evidence="7">
    <location>
        <begin position="447"/>
        <end position="472"/>
    </location>
</feature>
<feature type="transmembrane region" description="Helical" evidence="7">
    <location>
        <begin position="517"/>
        <end position="538"/>
    </location>
</feature>
<feature type="transmembrane region" description="Helical" evidence="7">
    <location>
        <begin position="484"/>
        <end position="505"/>
    </location>
</feature>
<evidence type="ECO:0000256" key="6">
    <source>
        <dbReference type="ARBA" id="ARBA00023136"/>
    </source>
</evidence>
<feature type="transmembrane region" description="Helical" evidence="7">
    <location>
        <begin position="747"/>
        <end position="766"/>
    </location>
</feature>
<name>A0AAD4GY79_ASPNN</name>
<protein>
    <recommendedName>
        <fullName evidence="8">NAD-dependent epimerase/dehydratase domain-containing protein</fullName>
    </recommendedName>
</protein>